<dbReference type="KEGG" id="asau:88174252"/>
<dbReference type="Proteomes" id="UP001338582">
    <property type="component" value="Chromosome 4"/>
</dbReference>
<proteinExistence type="predicted"/>
<evidence type="ECO:0000313" key="3">
    <source>
        <dbReference type="Proteomes" id="UP001338582"/>
    </source>
</evidence>
<dbReference type="AlphaFoldDB" id="A0AAX4HBG3"/>
<protein>
    <submittedName>
        <fullName evidence="2">Uncharacterized protein</fullName>
    </submittedName>
</protein>
<keyword evidence="3" id="KW-1185">Reference proteome</keyword>
<name>A0AAX4HBG3_9ASCO</name>
<feature type="region of interest" description="Disordered" evidence="1">
    <location>
        <begin position="340"/>
        <end position="433"/>
    </location>
</feature>
<sequence>MAKSEAGVGTTQRIKTVDITVINQLTKSTIKNASAQLKIEWQEDTQLLKLVVACEEGIFSLQYTKSDLIARKLKADVDNEVWRQTLEFLFDADVFHEVKLPQETSNVVLQGKLYSMDAYDESGQLLKDELCEEIPSFELYVQTKGFLSVALGMIPLEYRDPDSCSADEADMLYWLLIATKQIELLREELFKARLTSETFEKIGAIKESEIAELTSDYKLIIRDFQDRFFQVLQSKKQRIRELEGDSGVNLQDLNHGYVERSKLNLNRVNIEDIEIGDESKEYGKKRIRKVTKRANRRRDTMHETEAAPVVRKKKFIKKEVLKAEDRMGVKTEDRMAVADYPDDIINEEPMFIKSEDKEQLEKGGPSQEDTDYDSEDGDHSGDHSGELDVSVSYSSPEKLEDRKLKQIKHPPEATSPVQLEDDAESSSTEYSDS</sequence>
<organism evidence="2 3">
    <name type="scientific">Australozyma saopauloensis</name>
    <dbReference type="NCBI Taxonomy" id="291208"/>
    <lineage>
        <taxon>Eukaryota</taxon>
        <taxon>Fungi</taxon>
        <taxon>Dikarya</taxon>
        <taxon>Ascomycota</taxon>
        <taxon>Saccharomycotina</taxon>
        <taxon>Pichiomycetes</taxon>
        <taxon>Metschnikowiaceae</taxon>
        <taxon>Australozyma</taxon>
    </lineage>
</organism>
<feature type="compositionally biased region" description="Basic and acidic residues" evidence="1">
    <location>
        <begin position="377"/>
        <end position="386"/>
    </location>
</feature>
<dbReference type="RefSeq" id="XP_062878237.1">
    <property type="nucleotide sequence ID" value="XM_063022167.1"/>
</dbReference>
<gene>
    <name evidence="2" type="ORF">PUMCH_003188</name>
</gene>
<dbReference type="GeneID" id="88174252"/>
<evidence type="ECO:0000313" key="2">
    <source>
        <dbReference type="EMBL" id="WPK25855.1"/>
    </source>
</evidence>
<accession>A0AAX4HBG3</accession>
<dbReference type="EMBL" id="CP138897">
    <property type="protein sequence ID" value="WPK25855.1"/>
    <property type="molecule type" value="Genomic_DNA"/>
</dbReference>
<evidence type="ECO:0000256" key="1">
    <source>
        <dbReference type="SAM" id="MobiDB-lite"/>
    </source>
</evidence>
<reference evidence="2 3" key="1">
    <citation type="submission" date="2023-10" db="EMBL/GenBank/DDBJ databases">
        <title>Draft Genome Sequence of Candida saopaulonensis from a very Premature Infant with Sepsis.</title>
        <authorList>
            <person name="Ning Y."/>
            <person name="Dai R."/>
            <person name="Xiao M."/>
            <person name="Xu Y."/>
            <person name="Yan Q."/>
            <person name="Zhang L."/>
        </authorList>
    </citation>
    <scope>NUCLEOTIDE SEQUENCE [LARGE SCALE GENOMIC DNA]</scope>
    <source>
        <strain evidence="2 3">19XY460</strain>
    </source>
</reference>